<accession>A0A2J7ZVG7</accession>
<reference evidence="2 3" key="1">
    <citation type="journal article" date="2017" name="Mol. Biol. Evol.">
        <title>The 4-celled Tetrabaena socialis nuclear genome reveals the essential components for genetic control of cell number at the origin of multicellularity in the volvocine lineage.</title>
        <authorList>
            <person name="Featherston J."/>
            <person name="Arakaki Y."/>
            <person name="Hanschen E.R."/>
            <person name="Ferris P.J."/>
            <person name="Michod R.E."/>
            <person name="Olson B.J.S.C."/>
            <person name="Nozaki H."/>
            <person name="Durand P.M."/>
        </authorList>
    </citation>
    <scope>NUCLEOTIDE SEQUENCE [LARGE SCALE GENOMIC DNA]</scope>
    <source>
        <strain evidence="2 3">NIES-571</strain>
    </source>
</reference>
<evidence type="ECO:0000313" key="3">
    <source>
        <dbReference type="Proteomes" id="UP000236333"/>
    </source>
</evidence>
<protein>
    <submittedName>
        <fullName evidence="2">Uncharacterized protein</fullName>
    </submittedName>
</protein>
<name>A0A2J7ZVG7_9CHLO</name>
<gene>
    <name evidence="2" type="ORF">TSOC_009619</name>
</gene>
<dbReference type="AlphaFoldDB" id="A0A2J7ZVG7"/>
<evidence type="ECO:0000256" key="1">
    <source>
        <dbReference type="SAM" id="MobiDB-lite"/>
    </source>
</evidence>
<sequence>MQLQRRVLGHPARCGAAPAAYRCRALNVRQDVGTAAEHSTAGGPHPGPGAPTPSTASSLLVAGALAALVCGELLAPGTASALDIHPEPANALSLPTWAIQWAALTVIGNCTCWWAAYRIYEGAMAESKGSA</sequence>
<dbReference type="PANTHER" id="PTHR33833">
    <property type="entry name" value="NUCLEOLAR-LIKE PROTEIN-RELATED"/>
    <property type="match status" value="1"/>
</dbReference>
<dbReference type="EMBL" id="PGGS01000408">
    <property type="protein sequence ID" value="PNH04249.1"/>
    <property type="molecule type" value="Genomic_DNA"/>
</dbReference>
<proteinExistence type="predicted"/>
<comment type="caution">
    <text evidence="2">The sequence shown here is derived from an EMBL/GenBank/DDBJ whole genome shotgun (WGS) entry which is preliminary data.</text>
</comment>
<dbReference type="PANTHER" id="PTHR33833:SF3">
    <property type="entry name" value="YCF49-LIKE PROTEIN"/>
    <property type="match status" value="1"/>
</dbReference>
<dbReference type="Proteomes" id="UP000236333">
    <property type="component" value="Unassembled WGS sequence"/>
</dbReference>
<organism evidence="2 3">
    <name type="scientific">Tetrabaena socialis</name>
    <dbReference type="NCBI Taxonomy" id="47790"/>
    <lineage>
        <taxon>Eukaryota</taxon>
        <taxon>Viridiplantae</taxon>
        <taxon>Chlorophyta</taxon>
        <taxon>core chlorophytes</taxon>
        <taxon>Chlorophyceae</taxon>
        <taxon>CS clade</taxon>
        <taxon>Chlamydomonadales</taxon>
        <taxon>Tetrabaenaceae</taxon>
        <taxon>Tetrabaena</taxon>
    </lineage>
</organism>
<feature type="region of interest" description="Disordered" evidence="1">
    <location>
        <begin position="34"/>
        <end position="55"/>
    </location>
</feature>
<dbReference type="OrthoDB" id="196633at2759"/>
<keyword evidence="3" id="KW-1185">Reference proteome</keyword>
<evidence type="ECO:0000313" key="2">
    <source>
        <dbReference type="EMBL" id="PNH04249.1"/>
    </source>
</evidence>